<evidence type="ECO:0000256" key="6">
    <source>
        <dbReference type="ARBA" id="ARBA00022679"/>
    </source>
</evidence>
<dbReference type="GO" id="GO:0005524">
    <property type="term" value="F:ATP binding"/>
    <property type="evidence" value="ECO:0007669"/>
    <property type="project" value="UniProtKB-KW"/>
</dbReference>
<dbReference type="InterPro" id="IPR003594">
    <property type="entry name" value="HATPase_dom"/>
</dbReference>
<evidence type="ECO:0000256" key="8">
    <source>
        <dbReference type="ARBA" id="ARBA00022777"/>
    </source>
</evidence>
<evidence type="ECO:0000313" key="15">
    <source>
        <dbReference type="Proteomes" id="UP000064893"/>
    </source>
</evidence>
<dbReference type="RefSeq" id="WP_057954078.1">
    <property type="nucleotide sequence ID" value="NZ_CP013118.1"/>
</dbReference>
<sequence>MEKKISDEDLIKELKIRFDQNKKALTELQDKSKELRKVNEKLKESESLKSHFLSNVTNEIVNPFASILGLSQSIMALNIDEYEKIKPLAQLIHAEAFNLDFQLKNIFAAAKIEAGLAQPELTNVNIQSLIESIIESYKYKSQQKELKIKFHYQANKKENNSKEFPTDSEKLKLIMSNLLNNSIKYSNAAQKIEIVSSVSKEDELIITVKDYGVGIKKEDQEKLFDRFVKGESTIHSLNEGYGLGLSVTKSYVDSLEGKITVESEQNKGAVFTIYLPRPKDTSYLEGFSDDGNEIFFQDTDEEF</sequence>
<dbReference type="GO" id="GO:0005886">
    <property type="term" value="C:plasma membrane"/>
    <property type="evidence" value="ECO:0007669"/>
    <property type="project" value="UniProtKB-SubCell"/>
</dbReference>
<gene>
    <name evidence="14" type="primary">srrB_2</name>
    <name evidence="14" type="ORF">L21SP5_03114</name>
</gene>
<dbReference type="InterPro" id="IPR050736">
    <property type="entry name" value="Sensor_HK_Regulatory"/>
</dbReference>
<accession>A0A0S2I2W1</accession>
<evidence type="ECO:0000256" key="3">
    <source>
        <dbReference type="ARBA" id="ARBA00012438"/>
    </source>
</evidence>
<proteinExistence type="predicted"/>
<dbReference type="SMART" id="SM00387">
    <property type="entry name" value="HATPase_c"/>
    <property type="match status" value="1"/>
</dbReference>
<keyword evidence="10" id="KW-0902">Two-component regulatory system</keyword>
<feature type="domain" description="Histidine kinase" evidence="13">
    <location>
        <begin position="55"/>
        <end position="279"/>
    </location>
</feature>
<comment type="catalytic activity">
    <reaction evidence="1">
        <text>ATP + protein L-histidine = ADP + protein N-phospho-L-histidine.</text>
        <dbReference type="EC" id="2.7.13.3"/>
    </reaction>
</comment>
<keyword evidence="4" id="KW-1003">Cell membrane</keyword>
<keyword evidence="15" id="KW-1185">Reference proteome</keyword>
<dbReference type="SUPFAM" id="SSF55874">
    <property type="entry name" value="ATPase domain of HSP90 chaperone/DNA topoisomerase II/histidine kinase"/>
    <property type="match status" value="1"/>
</dbReference>
<dbReference type="AlphaFoldDB" id="A0A0S2I2W1"/>
<dbReference type="Gene3D" id="1.10.287.130">
    <property type="match status" value="1"/>
</dbReference>
<keyword evidence="9" id="KW-0067">ATP-binding</keyword>
<dbReference type="PANTHER" id="PTHR43711:SF26">
    <property type="entry name" value="SENSOR HISTIDINE KINASE RCSC"/>
    <property type="match status" value="1"/>
</dbReference>
<dbReference type="Pfam" id="PF02518">
    <property type="entry name" value="HATPase_c"/>
    <property type="match status" value="1"/>
</dbReference>
<dbReference type="InterPro" id="IPR004358">
    <property type="entry name" value="Sig_transdc_His_kin-like_C"/>
</dbReference>
<dbReference type="Gene3D" id="3.30.565.10">
    <property type="entry name" value="Histidine kinase-like ATPase, C-terminal domain"/>
    <property type="match status" value="1"/>
</dbReference>
<evidence type="ECO:0000256" key="7">
    <source>
        <dbReference type="ARBA" id="ARBA00022741"/>
    </source>
</evidence>
<feature type="coiled-coil region" evidence="12">
    <location>
        <begin position="11"/>
        <end position="48"/>
    </location>
</feature>
<evidence type="ECO:0000256" key="2">
    <source>
        <dbReference type="ARBA" id="ARBA00004236"/>
    </source>
</evidence>
<dbReference type="KEGG" id="blq:L21SP5_03114"/>
<dbReference type="PRINTS" id="PR00344">
    <property type="entry name" value="BCTRLSENSOR"/>
</dbReference>
<dbReference type="OrthoDB" id="9808408at2"/>
<dbReference type="EC" id="2.7.13.3" evidence="3"/>
<evidence type="ECO:0000256" key="12">
    <source>
        <dbReference type="SAM" id="Coils"/>
    </source>
</evidence>
<dbReference type="GO" id="GO:0000155">
    <property type="term" value="F:phosphorelay sensor kinase activity"/>
    <property type="evidence" value="ECO:0007669"/>
    <property type="project" value="InterPro"/>
</dbReference>
<dbReference type="PROSITE" id="PS50109">
    <property type="entry name" value="HIS_KIN"/>
    <property type="match status" value="1"/>
</dbReference>
<name>A0A0S2I2W1_9BACT</name>
<evidence type="ECO:0000256" key="5">
    <source>
        <dbReference type="ARBA" id="ARBA00022553"/>
    </source>
</evidence>
<dbReference type="InterPro" id="IPR036097">
    <property type="entry name" value="HisK_dim/P_sf"/>
</dbReference>
<evidence type="ECO:0000256" key="10">
    <source>
        <dbReference type="ARBA" id="ARBA00023012"/>
    </source>
</evidence>
<dbReference type="EMBL" id="CP013118">
    <property type="protein sequence ID" value="ALO16729.1"/>
    <property type="molecule type" value="Genomic_DNA"/>
</dbReference>
<evidence type="ECO:0000259" key="13">
    <source>
        <dbReference type="PROSITE" id="PS50109"/>
    </source>
</evidence>
<keyword evidence="7" id="KW-0547">Nucleotide-binding</keyword>
<evidence type="ECO:0000313" key="14">
    <source>
        <dbReference type="EMBL" id="ALO16729.1"/>
    </source>
</evidence>
<reference evidence="14 15" key="1">
    <citation type="submission" date="2015-11" db="EMBL/GenBank/DDBJ databases">
        <title>Description and complete genome sequence of a novel strain predominating in hypersaline microbial mats and representing a new family of the Bacteriodetes phylum.</title>
        <authorList>
            <person name="Spring S."/>
            <person name="Bunk B."/>
            <person name="Sproer C."/>
            <person name="Klenk H.-P."/>
        </authorList>
    </citation>
    <scope>NUCLEOTIDE SEQUENCE [LARGE SCALE GENOMIC DNA]</scope>
    <source>
        <strain evidence="14 15">L21-Spi-D4</strain>
    </source>
</reference>
<keyword evidence="5" id="KW-0597">Phosphoprotein</keyword>
<keyword evidence="12" id="KW-0175">Coiled coil</keyword>
<dbReference type="PANTHER" id="PTHR43711">
    <property type="entry name" value="TWO-COMPONENT HISTIDINE KINASE"/>
    <property type="match status" value="1"/>
</dbReference>
<evidence type="ECO:0000256" key="1">
    <source>
        <dbReference type="ARBA" id="ARBA00000085"/>
    </source>
</evidence>
<dbReference type="InterPro" id="IPR005467">
    <property type="entry name" value="His_kinase_dom"/>
</dbReference>
<evidence type="ECO:0000256" key="11">
    <source>
        <dbReference type="ARBA" id="ARBA00023136"/>
    </source>
</evidence>
<organism evidence="14 15">
    <name type="scientific">Salinivirga cyanobacteriivorans</name>
    <dbReference type="NCBI Taxonomy" id="1307839"/>
    <lineage>
        <taxon>Bacteria</taxon>
        <taxon>Pseudomonadati</taxon>
        <taxon>Bacteroidota</taxon>
        <taxon>Bacteroidia</taxon>
        <taxon>Bacteroidales</taxon>
        <taxon>Salinivirgaceae</taxon>
        <taxon>Salinivirga</taxon>
    </lineage>
</organism>
<dbReference type="InterPro" id="IPR036890">
    <property type="entry name" value="HATPase_C_sf"/>
</dbReference>
<keyword evidence="8" id="KW-0418">Kinase</keyword>
<protein>
    <recommendedName>
        <fullName evidence="3">histidine kinase</fullName>
        <ecNumber evidence="3">2.7.13.3</ecNumber>
    </recommendedName>
</protein>
<evidence type="ECO:0000256" key="4">
    <source>
        <dbReference type="ARBA" id="ARBA00022475"/>
    </source>
</evidence>
<comment type="subcellular location">
    <subcellularLocation>
        <location evidence="2">Cell membrane</location>
    </subcellularLocation>
</comment>
<dbReference type="FunFam" id="3.30.565.10:FF:000023">
    <property type="entry name" value="PAS domain-containing sensor histidine kinase"/>
    <property type="match status" value="1"/>
</dbReference>
<dbReference type="Proteomes" id="UP000064893">
    <property type="component" value="Chromosome"/>
</dbReference>
<dbReference type="SUPFAM" id="SSF47384">
    <property type="entry name" value="Homodimeric domain of signal transducing histidine kinase"/>
    <property type="match status" value="1"/>
</dbReference>
<evidence type="ECO:0000256" key="9">
    <source>
        <dbReference type="ARBA" id="ARBA00022840"/>
    </source>
</evidence>
<keyword evidence="11" id="KW-0472">Membrane</keyword>
<keyword evidence="6 14" id="KW-0808">Transferase</keyword>
<dbReference type="STRING" id="1307839.L21SP5_03114"/>